<dbReference type="Proteomes" id="UP000309215">
    <property type="component" value="Unassembled WGS sequence"/>
</dbReference>
<evidence type="ECO:0000256" key="1">
    <source>
        <dbReference type="SAM" id="MobiDB-lite"/>
    </source>
</evidence>
<dbReference type="PROSITE" id="PS51257">
    <property type="entry name" value="PROKAR_LIPOPROTEIN"/>
    <property type="match status" value="1"/>
</dbReference>
<feature type="chain" id="PRO_5020806004" evidence="2">
    <location>
        <begin position="25"/>
        <end position="137"/>
    </location>
</feature>
<feature type="region of interest" description="Disordered" evidence="1">
    <location>
        <begin position="115"/>
        <end position="137"/>
    </location>
</feature>
<reference evidence="3 4" key="1">
    <citation type="submission" date="2019-04" db="EMBL/GenBank/DDBJ databases">
        <authorList>
            <person name="Li Y."/>
            <person name="Wang J."/>
        </authorList>
    </citation>
    <scope>NUCLEOTIDE SEQUENCE [LARGE SCALE GENOMIC DNA]</scope>
    <source>
        <strain evidence="3 4">DSM 14668</strain>
    </source>
</reference>
<protein>
    <submittedName>
        <fullName evidence="3">Uncharacterized protein</fullName>
    </submittedName>
</protein>
<keyword evidence="2" id="KW-0732">Signal</keyword>
<dbReference type="EMBL" id="SSMQ01000024">
    <property type="protein sequence ID" value="TKD04538.1"/>
    <property type="molecule type" value="Genomic_DNA"/>
</dbReference>
<feature type="compositionally biased region" description="Basic and acidic residues" evidence="1">
    <location>
        <begin position="128"/>
        <end position="137"/>
    </location>
</feature>
<evidence type="ECO:0000256" key="2">
    <source>
        <dbReference type="SAM" id="SignalP"/>
    </source>
</evidence>
<feature type="signal peptide" evidence="2">
    <location>
        <begin position="1"/>
        <end position="24"/>
    </location>
</feature>
<organism evidence="3 4">
    <name type="scientific">Polyangium fumosum</name>
    <dbReference type="NCBI Taxonomy" id="889272"/>
    <lineage>
        <taxon>Bacteria</taxon>
        <taxon>Pseudomonadati</taxon>
        <taxon>Myxococcota</taxon>
        <taxon>Polyangia</taxon>
        <taxon>Polyangiales</taxon>
        <taxon>Polyangiaceae</taxon>
        <taxon>Polyangium</taxon>
    </lineage>
</organism>
<evidence type="ECO:0000313" key="4">
    <source>
        <dbReference type="Proteomes" id="UP000309215"/>
    </source>
</evidence>
<name>A0A4U1J965_9BACT</name>
<keyword evidence="4" id="KW-1185">Reference proteome</keyword>
<sequence length="137" mass="14396">MIRRGPPLLALGLASALGCTSAGAEQERALLAAIEALRDAPAEDLAGRKNLLSALETKPAPSPEAQRARDNCVEAYRLLGEGKEGTEAVKRALGGAGPVPKTLLADLAAAEEKIRKSSEEAMPACEKAATELRLRRR</sequence>
<dbReference type="OrthoDB" id="9887445at2"/>
<proteinExistence type="predicted"/>
<accession>A0A4U1J965</accession>
<comment type="caution">
    <text evidence="3">The sequence shown here is derived from an EMBL/GenBank/DDBJ whole genome shotgun (WGS) entry which is preliminary data.</text>
</comment>
<dbReference type="AlphaFoldDB" id="A0A4U1J965"/>
<dbReference type="RefSeq" id="WP_136931263.1">
    <property type="nucleotide sequence ID" value="NZ_SSMQ01000024.1"/>
</dbReference>
<evidence type="ECO:0000313" key="3">
    <source>
        <dbReference type="EMBL" id="TKD04538.1"/>
    </source>
</evidence>
<gene>
    <name evidence="3" type="ORF">E8A74_23315</name>
</gene>